<name>A0ABU1SQT7_9HYPH</name>
<dbReference type="EMBL" id="JAVDUP010000003">
    <property type="protein sequence ID" value="MDR6901253.1"/>
    <property type="molecule type" value="Genomic_DNA"/>
</dbReference>
<dbReference type="RefSeq" id="WP_246780034.1">
    <property type="nucleotide sequence ID" value="NZ_JAVDUP010000003.1"/>
</dbReference>
<comment type="caution">
    <text evidence="1">The sequence shown here is derived from an EMBL/GenBank/DDBJ whole genome shotgun (WGS) entry which is preliminary data.</text>
</comment>
<evidence type="ECO:0000313" key="1">
    <source>
        <dbReference type="EMBL" id="MDR6901253.1"/>
    </source>
</evidence>
<sequence>MLLHTYGGKQSQRMLADWLLEQQRRGVIEIADAASGARMLMSMIFDAMISRPGRPKDWTDREMRLRHLRHCIAIFTAGVRPRKDGC</sequence>
<dbReference type="Proteomes" id="UP001250791">
    <property type="component" value="Unassembled WGS sequence"/>
</dbReference>
<keyword evidence="2" id="KW-1185">Reference proteome</keyword>
<dbReference type="Gene3D" id="1.10.357.10">
    <property type="entry name" value="Tetracycline Repressor, domain 2"/>
    <property type="match status" value="1"/>
</dbReference>
<evidence type="ECO:0000313" key="2">
    <source>
        <dbReference type="Proteomes" id="UP001250791"/>
    </source>
</evidence>
<proteinExistence type="predicted"/>
<organism evidence="1 2">
    <name type="scientific">Rhizobium miluonense</name>
    <dbReference type="NCBI Taxonomy" id="411945"/>
    <lineage>
        <taxon>Bacteria</taxon>
        <taxon>Pseudomonadati</taxon>
        <taxon>Pseudomonadota</taxon>
        <taxon>Alphaproteobacteria</taxon>
        <taxon>Hyphomicrobiales</taxon>
        <taxon>Rhizobiaceae</taxon>
        <taxon>Rhizobium/Agrobacterium group</taxon>
        <taxon>Rhizobium</taxon>
    </lineage>
</organism>
<reference evidence="1 2" key="1">
    <citation type="submission" date="2023-07" db="EMBL/GenBank/DDBJ databases">
        <title>Sorghum-associated microbial communities from plants grown in Nebraska, USA.</title>
        <authorList>
            <person name="Schachtman D."/>
        </authorList>
    </citation>
    <scope>NUCLEOTIDE SEQUENCE [LARGE SCALE GENOMIC DNA]</scope>
    <source>
        <strain evidence="1 2">3199</strain>
    </source>
</reference>
<gene>
    <name evidence="1" type="ORF">J2W52_002877</name>
</gene>
<protein>
    <submittedName>
        <fullName evidence="1">Membrane protein YccC</fullName>
    </submittedName>
</protein>
<accession>A0ABU1SQT7</accession>